<gene>
    <name evidence="1" type="ORF">GCM10009784_08230</name>
</gene>
<dbReference type="Proteomes" id="UP001500974">
    <property type="component" value="Unassembled WGS sequence"/>
</dbReference>
<dbReference type="EMBL" id="BAAAON010000001">
    <property type="protein sequence ID" value="GAA2173536.1"/>
    <property type="molecule type" value="Genomic_DNA"/>
</dbReference>
<accession>A0ABP5MKQ6</accession>
<sequence>MPVHLAELALSVARCPEVPLAAADPAHPCHRVVHSQDQYEGPFQVPEAWAGKLETAKVVFLSSNPAISAGVPEAPAQFKRLAEIYPTADWEDERVADFMLNRFDGKETEWVNEKLQHLKVDGESRGRVEGYWSWVKQQTEALVGDGRPWYENVAMTEIVHCKSGSEDGVKQAADRCSSMHMDRILSATPANLIIVVGIQARDRLLRAYPEVTRQFPRFGQDDKTTGRVDPAQSIIEMDLGGKPRTVCYLWHNSAHHPKVKDLATMYPEDFPRLQTAALGSPAA</sequence>
<evidence type="ECO:0008006" key="3">
    <source>
        <dbReference type="Google" id="ProtNLM"/>
    </source>
</evidence>
<comment type="caution">
    <text evidence="1">The sequence shown here is derived from an EMBL/GenBank/DDBJ whole genome shotgun (WGS) entry which is preliminary data.</text>
</comment>
<dbReference type="RefSeq" id="WP_346027587.1">
    <property type="nucleotide sequence ID" value="NZ_BAAAON010000001.1"/>
</dbReference>
<name>A0ABP5MKQ6_9MICC</name>
<organism evidence="1 2">
    <name type="scientific">Arthrobacter parietis</name>
    <dbReference type="NCBI Taxonomy" id="271434"/>
    <lineage>
        <taxon>Bacteria</taxon>
        <taxon>Bacillati</taxon>
        <taxon>Actinomycetota</taxon>
        <taxon>Actinomycetes</taxon>
        <taxon>Micrococcales</taxon>
        <taxon>Micrococcaceae</taxon>
        <taxon>Arthrobacter</taxon>
    </lineage>
</organism>
<reference evidence="2" key="1">
    <citation type="journal article" date="2019" name="Int. J. Syst. Evol. Microbiol.">
        <title>The Global Catalogue of Microorganisms (GCM) 10K type strain sequencing project: providing services to taxonomists for standard genome sequencing and annotation.</title>
        <authorList>
            <consortium name="The Broad Institute Genomics Platform"/>
            <consortium name="The Broad Institute Genome Sequencing Center for Infectious Disease"/>
            <person name="Wu L."/>
            <person name="Ma J."/>
        </authorList>
    </citation>
    <scope>NUCLEOTIDE SEQUENCE [LARGE SCALE GENOMIC DNA]</scope>
    <source>
        <strain evidence="2">JCM 14917</strain>
    </source>
</reference>
<evidence type="ECO:0000313" key="2">
    <source>
        <dbReference type="Proteomes" id="UP001500974"/>
    </source>
</evidence>
<evidence type="ECO:0000313" key="1">
    <source>
        <dbReference type="EMBL" id="GAA2173536.1"/>
    </source>
</evidence>
<proteinExistence type="predicted"/>
<protein>
    <recommendedName>
        <fullName evidence="3">Uracil DNA glycosylase superfamily protein</fullName>
    </recommendedName>
</protein>
<keyword evidence="2" id="KW-1185">Reference proteome</keyword>